<keyword evidence="2" id="KW-1133">Transmembrane helix</keyword>
<dbReference type="AlphaFoldDB" id="A0AA39UD92"/>
<organism evidence="4 5">
    <name type="scientific">Cladonia borealis</name>
    <dbReference type="NCBI Taxonomy" id="184061"/>
    <lineage>
        <taxon>Eukaryota</taxon>
        <taxon>Fungi</taxon>
        <taxon>Dikarya</taxon>
        <taxon>Ascomycota</taxon>
        <taxon>Pezizomycotina</taxon>
        <taxon>Lecanoromycetes</taxon>
        <taxon>OSLEUM clade</taxon>
        <taxon>Lecanoromycetidae</taxon>
        <taxon>Lecanorales</taxon>
        <taxon>Lecanorineae</taxon>
        <taxon>Cladoniaceae</taxon>
        <taxon>Cladonia</taxon>
    </lineage>
</organism>
<dbReference type="PANTHER" id="PTHR35395:SF1">
    <property type="entry name" value="DUF6536 DOMAIN-CONTAINING PROTEIN"/>
    <property type="match status" value="1"/>
</dbReference>
<feature type="transmembrane region" description="Helical" evidence="2">
    <location>
        <begin position="637"/>
        <end position="660"/>
    </location>
</feature>
<protein>
    <recommendedName>
        <fullName evidence="3">DUF6536 domain-containing protein</fullName>
    </recommendedName>
</protein>
<feature type="transmembrane region" description="Helical" evidence="2">
    <location>
        <begin position="373"/>
        <end position="397"/>
    </location>
</feature>
<reference evidence="4" key="1">
    <citation type="submission" date="2023-03" db="EMBL/GenBank/DDBJ databases">
        <title>Complete genome of Cladonia borealis.</title>
        <authorList>
            <person name="Park H."/>
        </authorList>
    </citation>
    <scope>NUCLEOTIDE SEQUENCE</scope>
    <source>
        <strain evidence="4">ANT050790</strain>
    </source>
</reference>
<dbReference type="PANTHER" id="PTHR35395">
    <property type="entry name" value="DUF6536 DOMAIN-CONTAINING PROTEIN"/>
    <property type="match status" value="1"/>
</dbReference>
<accession>A0AA39UD92</accession>
<keyword evidence="2" id="KW-0812">Transmembrane</keyword>
<feature type="region of interest" description="Disordered" evidence="1">
    <location>
        <begin position="31"/>
        <end position="51"/>
    </location>
</feature>
<dbReference type="Proteomes" id="UP001166286">
    <property type="component" value="Unassembled WGS sequence"/>
</dbReference>
<feature type="transmembrane region" description="Helical" evidence="2">
    <location>
        <begin position="537"/>
        <end position="556"/>
    </location>
</feature>
<dbReference type="Pfam" id="PF20163">
    <property type="entry name" value="DUF6536"/>
    <property type="match status" value="1"/>
</dbReference>
<dbReference type="InterPro" id="IPR046623">
    <property type="entry name" value="DUF6536"/>
</dbReference>
<comment type="caution">
    <text evidence="4">The sequence shown here is derived from an EMBL/GenBank/DDBJ whole genome shotgun (WGS) entry which is preliminary data.</text>
</comment>
<feature type="transmembrane region" description="Helical" evidence="2">
    <location>
        <begin position="462"/>
        <end position="480"/>
    </location>
</feature>
<sequence>MASNSRALPLGPFLAYRDSSYFMVPTDEYELSSMPVPTPSRTTGQSASAPVQSDTIPLLDRLRSQDKVQQLPTSKRKSKHKYLQGWHMGVALCAFTAGTVLVINVIVTIWGAARFGVHGTLVTIQNGDCSKSKKLSLWLHLAINILSTLLLGASNYCMQCLSSPSRAEIDSAHSQHIWLDIGVPSVRNLRRVSWNKIILWWLFAISTIPLHLLYNSAIFSTIGANDYEVSVGPENLVTGVGLNWSLPLDDGSNRTLHYFQQAANWDNLTNEECLKVYTQVFVTGNNNVLAVTSALNDSSTVLNSGYPLWQEIPSNMSGGFGWVCDKPHPCDEKTLVAEAANWTIAISDWKSVRTIPIQYCLSQPVEGYCTLQFSLLIITIVIVCNLTKWACMMMLLLRQQAKPLVTLGDAVDSFLETPDPTTENMCLADKRKFSAKRLWLATCDLYEPKQLRWFAGASWKRWLTCNILSVSTLIAAGMLLSQGLQGLNNNLLNSRSITDLWSLGFGAVNADSLVGISVGSGITGLHLSILIANSPQVLLSFLFLTYNGLFTCMLMGHEWSGYAHVRKPLRVTSPAGSQRSTYRLQLPYKYGIPLLVLSGTLHWLVSQSIFLARIEWYSDGVLEPYFKLSNQTEISNLGYSCIAIITVIGLGSIVILIGILHGFRRYKPGVPLAGSCSAAISAACHRPNEDVDAAYKPVMWGAVESKNPIGHCCFTSFEVTKPVKGQVYA</sequence>
<keyword evidence="2" id="KW-0472">Membrane</keyword>
<evidence type="ECO:0000313" key="5">
    <source>
        <dbReference type="Proteomes" id="UP001166286"/>
    </source>
</evidence>
<dbReference type="EMBL" id="JAFEKC020000004">
    <property type="protein sequence ID" value="KAK0515276.1"/>
    <property type="molecule type" value="Genomic_DNA"/>
</dbReference>
<evidence type="ECO:0000313" key="4">
    <source>
        <dbReference type="EMBL" id="KAK0515276.1"/>
    </source>
</evidence>
<gene>
    <name evidence="4" type="ORF">JMJ35_002655</name>
</gene>
<name>A0AA39UD92_9LECA</name>
<keyword evidence="5" id="KW-1185">Reference proteome</keyword>
<evidence type="ECO:0000256" key="2">
    <source>
        <dbReference type="SAM" id="Phobius"/>
    </source>
</evidence>
<feature type="transmembrane region" description="Helical" evidence="2">
    <location>
        <begin position="500"/>
        <end position="525"/>
    </location>
</feature>
<feature type="transmembrane region" description="Helical" evidence="2">
    <location>
        <begin position="85"/>
        <end position="113"/>
    </location>
</feature>
<evidence type="ECO:0000259" key="3">
    <source>
        <dbReference type="Pfam" id="PF20163"/>
    </source>
</evidence>
<feature type="transmembrane region" description="Helical" evidence="2">
    <location>
        <begin position="197"/>
        <end position="214"/>
    </location>
</feature>
<evidence type="ECO:0000256" key="1">
    <source>
        <dbReference type="SAM" id="MobiDB-lite"/>
    </source>
</evidence>
<feature type="transmembrane region" description="Helical" evidence="2">
    <location>
        <begin position="137"/>
        <end position="158"/>
    </location>
</feature>
<feature type="compositionally biased region" description="Polar residues" evidence="1">
    <location>
        <begin position="39"/>
        <end position="51"/>
    </location>
</feature>
<feature type="domain" description="DUF6536" evidence="3">
    <location>
        <begin position="86"/>
        <end position="236"/>
    </location>
</feature>
<proteinExistence type="predicted"/>